<proteinExistence type="predicted"/>
<name>A0AA91YYL0_9BACT</name>
<sequence>MLCLLSLRGTAQNRYEDLGNGTVLVHRNIPSSTSSSKSTKVTSVQHLHFQGISLNTSFRNFLKYLRAKHFYVDVRDESDYCYISGTVCGIPDFDISLVGDYSDDGIIHGVTASKSFSDVESMYAASECILDKLTKAYPRHEGAAVSMVDENRNAIDLWNVDVFNEEGACIGMLYVFAQEPDGAGNCKITIKYNDFVNSLASDAYDYNVIGYGRPIDISEYVKPTLDACTMEVGSAFLKFTCRRGNNVYEMVAFGEDRSSILYNLFVDSSSRELNRKIMNAYFAENLRVYNGNVMACTNSAFDDISYKVVSASFSTNNSLKKEPSKGDFNEFNEKILNSKTNADMGWTLLEYLLKHKATRSGSSTSQKYHCNGLEFDNPADMEDYKNAQGLK</sequence>
<evidence type="ECO:0000313" key="2">
    <source>
        <dbReference type="Proteomes" id="UP000215155"/>
    </source>
</evidence>
<gene>
    <name evidence="1" type="ORF">CFT61_01380</name>
</gene>
<evidence type="ECO:0000313" key="1">
    <source>
        <dbReference type="EMBL" id="OXL45418.1"/>
    </source>
</evidence>
<comment type="caution">
    <text evidence="1">The sequence shown here is derived from an EMBL/GenBank/DDBJ whole genome shotgun (WGS) entry which is preliminary data.</text>
</comment>
<organism evidence="1 2">
    <name type="scientific">Segatella copri</name>
    <dbReference type="NCBI Taxonomy" id="165179"/>
    <lineage>
        <taxon>Bacteria</taxon>
        <taxon>Pseudomonadati</taxon>
        <taxon>Bacteroidota</taxon>
        <taxon>Bacteroidia</taxon>
        <taxon>Bacteroidales</taxon>
        <taxon>Prevotellaceae</taxon>
        <taxon>Segatella</taxon>
    </lineage>
</organism>
<dbReference type="Proteomes" id="UP000215155">
    <property type="component" value="Unassembled WGS sequence"/>
</dbReference>
<reference evidence="1 2" key="1">
    <citation type="submission" date="2017-07" db="EMBL/GenBank/DDBJ databases">
        <title>Draft genome sequence of Prevotella copri isolated from the gut of healthy adult Indian.</title>
        <authorList>
            <person name="Das B."/>
            <person name="Bag S."/>
            <person name="Ghosh T.S."/>
        </authorList>
    </citation>
    <scope>NUCLEOTIDE SEQUENCE [LARGE SCALE GENOMIC DNA]</scope>
    <source>
        <strain evidence="1 2">Indica</strain>
    </source>
</reference>
<dbReference type="AlphaFoldDB" id="A0AA91YYL0"/>
<dbReference type="EMBL" id="NMPZ01000001">
    <property type="protein sequence ID" value="OXL45418.1"/>
    <property type="molecule type" value="Genomic_DNA"/>
</dbReference>
<protein>
    <submittedName>
        <fullName evidence="1">Uncharacterized protein</fullName>
    </submittedName>
</protein>
<accession>A0AA91YYL0</accession>